<accession>A0AA38PYF2</accession>
<evidence type="ECO:0000313" key="1">
    <source>
        <dbReference type="EMBL" id="KAJ3983867.1"/>
    </source>
</evidence>
<dbReference type="Gene3D" id="3.30.70.100">
    <property type="match status" value="1"/>
</dbReference>
<dbReference type="AlphaFoldDB" id="A0AA38PYF2"/>
<sequence>MPITEFATLEVLGSSTDNSPSITQPPLIDHLRLVAEKQSAVSGYPVLFFESLSPTSKSTFYLVSGWRSVEAHYEWIQSQTNQELLVLLKDFIGVKGLAHVDVDFDEMRREMGVDFEAKLERTDEKSKDFETISAREGILAVSLSKNGRPPEQTNKSLECVWTKEGMCLDQNEDFSKAGYRFEWFALSNYEDFDDFFVGCDLLDRKESLETSFMRRVWRI</sequence>
<proteinExistence type="predicted"/>
<dbReference type="PANTHER" id="PTHR42052">
    <property type="entry name" value="ABM DOMAIN-CONTAINING PROTEIN"/>
    <property type="match status" value="1"/>
</dbReference>
<gene>
    <name evidence="1" type="ORF">F5890DRAFT_1520335</name>
</gene>
<reference evidence="1" key="1">
    <citation type="submission" date="2022-08" db="EMBL/GenBank/DDBJ databases">
        <authorList>
            <consortium name="DOE Joint Genome Institute"/>
            <person name="Min B."/>
            <person name="Riley R."/>
            <person name="Sierra-Patev S."/>
            <person name="Naranjo-Ortiz M."/>
            <person name="Looney B."/>
            <person name="Konkel Z."/>
            <person name="Slot J.C."/>
            <person name="Sakamoto Y."/>
            <person name="Steenwyk J.L."/>
            <person name="Rokas A."/>
            <person name="Carro J."/>
            <person name="Camarero S."/>
            <person name="Ferreira P."/>
            <person name="Molpeceres G."/>
            <person name="Ruiz-Duenas F.J."/>
            <person name="Serrano A."/>
            <person name="Henrissat B."/>
            <person name="Drula E."/>
            <person name="Hughes K.W."/>
            <person name="Mata J.L."/>
            <person name="Ishikawa N.K."/>
            <person name="Vargas-Isla R."/>
            <person name="Ushijima S."/>
            <person name="Smith C.A."/>
            <person name="Ahrendt S."/>
            <person name="Andreopoulos W."/>
            <person name="He G."/>
            <person name="Labutti K."/>
            <person name="Lipzen A."/>
            <person name="Ng V."/>
            <person name="Sandor L."/>
            <person name="Barry K."/>
            <person name="Martinez A.T."/>
            <person name="Xiao Y."/>
            <person name="Gibbons J.G."/>
            <person name="Terashima K."/>
            <person name="Hibbett D.S."/>
            <person name="Grigoriev I.V."/>
        </authorList>
    </citation>
    <scope>NUCLEOTIDE SEQUENCE</scope>
    <source>
        <strain evidence="1">TFB7829</strain>
    </source>
</reference>
<name>A0AA38PYF2_9AGAR</name>
<evidence type="ECO:0008006" key="3">
    <source>
        <dbReference type="Google" id="ProtNLM"/>
    </source>
</evidence>
<dbReference type="Proteomes" id="UP001163850">
    <property type="component" value="Unassembled WGS sequence"/>
</dbReference>
<evidence type="ECO:0000313" key="2">
    <source>
        <dbReference type="Proteomes" id="UP001163850"/>
    </source>
</evidence>
<dbReference type="PANTHER" id="PTHR42052:SF1">
    <property type="entry name" value="ABM DOMAIN-CONTAINING PROTEIN"/>
    <property type="match status" value="1"/>
</dbReference>
<comment type="caution">
    <text evidence="1">The sequence shown here is derived from an EMBL/GenBank/DDBJ whole genome shotgun (WGS) entry which is preliminary data.</text>
</comment>
<organism evidence="1 2">
    <name type="scientific">Lentinula detonsa</name>
    <dbReference type="NCBI Taxonomy" id="2804962"/>
    <lineage>
        <taxon>Eukaryota</taxon>
        <taxon>Fungi</taxon>
        <taxon>Dikarya</taxon>
        <taxon>Basidiomycota</taxon>
        <taxon>Agaricomycotina</taxon>
        <taxon>Agaricomycetes</taxon>
        <taxon>Agaricomycetidae</taxon>
        <taxon>Agaricales</taxon>
        <taxon>Marasmiineae</taxon>
        <taxon>Omphalotaceae</taxon>
        <taxon>Lentinula</taxon>
    </lineage>
</organism>
<protein>
    <recommendedName>
        <fullName evidence="3">ABM domain-containing protein</fullName>
    </recommendedName>
</protein>
<dbReference type="EMBL" id="MU802007">
    <property type="protein sequence ID" value="KAJ3983867.1"/>
    <property type="molecule type" value="Genomic_DNA"/>
</dbReference>